<dbReference type="EMBL" id="AGNK02001231">
    <property type="status" value="NOT_ANNOTATED_CDS"/>
    <property type="molecule type" value="Genomic_DNA"/>
</dbReference>
<evidence type="ECO:0000313" key="3">
    <source>
        <dbReference type="EnsemblPlants" id="KQL25623"/>
    </source>
</evidence>
<dbReference type="eggNOG" id="ENOG502RYMX">
    <property type="taxonomic scope" value="Eukaryota"/>
</dbReference>
<dbReference type="InterPro" id="IPR053772">
    <property type="entry name" value="At1g61320/At1g61330-like"/>
</dbReference>
<dbReference type="Pfam" id="PF23622">
    <property type="entry name" value="LRR_At1g61320_AtMIF1"/>
    <property type="match status" value="1"/>
</dbReference>
<gene>
    <name evidence="2" type="ORF">SETIT_2G301100v2</name>
</gene>
<proteinExistence type="predicted"/>
<dbReference type="AlphaFoldDB" id="K4A1G7"/>
<protein>
    <recommendedName>
        <fullName evidence="1">At1g61320/AtMIF1 LRR domain-containing protein</fullName>
    </recommendedName>
</protein>
<dbReference type="PANTHER" id="PTHR34145">
    <property type="entry name" value="OS02G0105600 PROTEIN"/>
    <property type="match status" value="1"/>
</dbReference>
<dbReference type="Proteomes" id="UP000004995">
    <property type="component" value="Unassembled WGS sequence"/>
</dbReference>
<dbReference type="EnsemblPlants" id="KQL25623">
    <property type="protein sequence ID" value="KQL25623"/>
    <property type="gene ID" value="SETIT_032710mg"/>
</dbReference>
<dbReference type="HOGENOM" id="CLU_010721_4_0_1"/>
<dbReference type="OMA" id="CALHYAR"/>
<evidence type="ECO:0000313" key="2">
    <source>
        <dbReference type="EMBL" id="RCV12857.1"/>
    </source>
</evidence>
<dbReference type="OrthoDB" id="679153at2759"/>
<dbReference type="PANTHER" id="PTHR34145:SF35">
    <property type="entry name" value="F-BOX DOMAIN-CONTAINING PROTEIN"/>
    <property type="match status" value="1"/>
</dbReference>
<accession>K4A1G7</accession>
<dbReference type="SUPFAM" id="SSF52058">
    <property type="entry name" value="L domain-like"/>
    <property type="match status" value="1"/>
</dbReference>
<organism evidence="3 4">
    <name type="scientific">Setaria italica</name>
    <name type="common">Foxtail millet</name>
    <name type="synonym">Panicum italicum</name>
    <dbReference type="NCBI Taxonomy" id="4555"/>
    <lineage>
        <taxon>Eukaryota</taxon>
        <taxon>Viridiplantae</taxon>
        <taxon>Streptophyta</taxon>
        <taxon>Embryophyta</taxon>
        <taxon>Tracheophyta</taxon>
        <taxon>Spermatophyta</taxon>
        <taxon>Magnoliopsida</taxon>
        <taxon>Liliopsida</taxon>
        <taxon>Poales</taxon>
        <taxon>Poaceae</taxon>
        <taxon>PACMAD clade</taxon>
        <taxon>Panicoideae</taxon>
        <taxon>Panicodae</taxon>
        <taxon>Paniceae</taxon>
        <taxon>Cenchrinae</taxon>
        <taxon>Setaria</taxon>
    </lineage>
</organism>
<reference evidence="3" key="3">
    <citation type="submission" date="2018-08" db="UniProtKB">
        <authorList>
            <consortium name="EnsemblPlants"/>
        </authorList>
    </citation>
    <scope>IDENTIFICATION</scope>
    <source>
        <strain evidence="3">Yugu1</strain>
    </source>
</reference>
<feature type="domain" description="At1g61320/AtMIF1 LRR" evidence="1">
    <location>
        <begin position="57"/>
        <end position="439"/>
    </location>
</feature>
<sequence>LPEDIWNHIRSLVPLRGAARAACVSGAFLRSWRYHPNLTLTVQSLGYFDFTRKVDHILEKHSGVGVKKLDLEFIECYNANASNHLDSWLQIDYYDNYIFVLKYEFPCSVLSDGSGSSIRYLDLEGCAFRPAVQLGHLGCLARLHLHCVHITGDELECLLSNSLALERLELRDCHEIICLKIPYLLCHLSYLHVYGCNMLRAIENKAPNLRSICLRSLPAQLPPGQSLQLGESLQLKNIEMWCFNPVYYARAELPLVAPNLETLTVGSMLEMVNTPMAPSRFLHLKHLSIHLVGVNLSPEYDYFLLASFIDASPSLKTFILRAPLTLTKHESIIGGSSDLRQMPQHRHHNLQSFKITCFGSAKTLIELTCHVLENTSSLECVTLDTTTSEAFRCSDDNSTKCVPMPKDNNLEAQKALLAIEMYIKMKVPDAVKLDVVEPCRRCHAIEL</sequence>
<evidence type="ECO:0000313" key="4">
    <source>
        <dbReference type="Proteomes" id="UP000004995"/>
    </source>
</evidence>
<dbReference type="Gramene" id="KQL25623">
    <property type="protein sequence ID" value="KQL25623"/>
    <property type="gene ID" value="SETIT_032710mg"/>
</dbReference>
<name>K4A1G7_SETIT</name>
<dbReference type="EMBL" id="CM003529">
    <property type="protein sequence ID" value="RCV12857.1"/>
    <property type="molecule type" value="Genomic_DNA"/>
</dbReference>
<dbReference type="InterPro" id="IPR032675">
    <property type="entry name" value="LRR_dom_sf"/>
</dbReference>
<evidence type="ECO:0000259" key="1">
    <source>
        <dbReference type="Pfam" id="PF23622"/>
    </source>
</evidence>
<reference evidence="2 4" key="1">
    <citation type="journal article" date="2012" name="Nat. Biotechnol.">
        <title>Reference genome sequence of the model plant Setaria.</title>
        <authorList>
            <person name="Bennetzen J.L."/>
            <person name="Schmutz J."/>
            <person name="Wang H."/>
            <person name="Percifield R."/>
            <person name="Hawkins J."/>
            <person name="Pontaroli A.C."/>
            <person name="Estep M."/>
            <person name="Feng L."/>
            <person name="Vaughn J.N."/>
            <person name="Grimwood J."/>
            <person name="Jenkins J."/>
            <person name="Barry K."/>
            <person name="Lindquist E."/>
            <person name="Hellsten U."/>
            <person name="Deshpande S."/>
            <person name="Wang X."/>
            <person name="Wu X."/>
            <person name="Mitros T."/>
            <person name="Triplett J."/>
            <person name="Yang X."/>
            <person name="Ye C.Y."/>
            <person name="Mauro-Herrera M."/>
            <person name="Wang L."/>
            <person name="Li P."/>
            <person name="Sharma M."/>
            <person name="Sharma R."/>
            <person name="Ronald P.C."/>
            <person name="Panaud O."/>
            <person name="Kellogg E.A."/>
            <person name="Brutnell T.P."/>
            <person name="Doust A.N."/>
            <person name="Tuskan G.A."/>
            <person name="Rokhsar D."/>
            <person name="Devos K.M."/>
        </authorList>
    </citation>
    <scope>NUCLEOTIDE SEQUENCE [LARGE SCALE GENOMIC DNA]</scope>
    <source>
        <strain evidence="4">cv. Yugu1</strain>
        <strain evidence="2">Yugu1</strain>
    </source>
</reference>
<dbReference type="Gene3D" id="3.80.10.10">
    <property type="entry name" value="Ribonuclease Inhibitor"/>
    <property type="match status" value="1"/>
</dbReference>
<reference evidence="2" key="2">
    <citation type="submission" date="2015-07" db="EMBL/GenBank/DDBJ databases">
        <authorList>
            <person name="Noorani M."/>
        </authorList>
    </citation>
    <scope>NUCLEOTIDE SEQUENCE</scope>
    <source>
        <strain evidence="2">Yugu1</strain>
    </source>
</reference>
<keyword evidence="4" id="KW-1185">Reference proteome</keyword>
<dbReference type="InterPro" id="IPR055357">
    <property type="entry name" value="LRR_At1g61320_AtMIF1"/>
</dbReference>